<feature type="compositionally biased region" description="Polar residues" evidence="1">
    <location>
        <begin position="58"/>
        <end position="67"/>
    </location>
</feature>
<sequence>MCSFPCDFSLITLTPSPLPSDQVPASYHLLDEQPITPFAFRENLVNWNGVAAGKRGTDGSSSLVDTPSSEKEMVGASHSHF</sequence>
<dbReference type="AlphaFoldDB" id="A0A7J6X5T3"/>
<dbReference type="EMBL" id="JABWDY010004455">
    <property type="protein sequence ID" value="KAF5205166.1"/>
    <property type="molecule type" value="Genomic_DNA"/>
</dbReference>
<accession>A0A7J6X5T3</accession>
<evidence type="ECO:0000313" key="3">
    <source>
        <dbReference type="Proteomes" id="UP000554482"/>
    </source>
</evidence>
<organism evidence="2 3">
    <name type="scientific">Thalictrum thalictroides</name>
    <name type="common">Rue-anemone</name>
    <name type="synonym">Anemone thalictroides</name>
    <dbReference type="NCBI Taxonomy" id="46969"/>
    <lineage>
        <taxon>Eukaryota</taxon>
        <taxon>Viridiplantae</taxon>
        <taxon>Streptophyta</taxon>
        <taxon>Embryophyta</taxon>
        <taxon>Tracheophyta</taxon>
        <taxon>Spermatophyta</taxon>
        <taxon>Magnoliopsida</taxon>
        <taxon>Ranunculales</taxon>
        <taxon>Ranunculaceae</taxon>
        <taxon>Thalictroideae</taxon>
        <taxon>Thalictrum</taxon>
    </lineage>
</organism>
<dbReference type="Proteomes" id="UP000554482">
    <property type="component" value="Unassembled WGS sequence"/>
</dbReference>
<keyword evidence="3" id="KW-1185">Reference proteome</keyword>
<evidence type="ECO:0000313" key="2">
    <source>
        <dbReference type="EMBL" id="KAF5205166.1"/>
    </source>
</evidence>
<comment type="caution">
    <text evidence="2">The sequence shown here is derived from an EMBL/GenBank/DDBJ whole genome shotgun (WGS) entry which is preliminary data.</text>
</comment>
<gene>
    <name evidence="2" type="ORF">FRX31_005248</name>
</gene>
<evidence type="ECO:0000256" key="1">
    <source>
        <dbReference type="SAM" id="MobiDB-lite"/>
    </source>
</evidence>
<feature type="region of interest" description="Disordered" evidence="1">
    <location>
        <begin position="51"/>
        <end position="81"/>
    </location>
</feature>
<name>A0A7J6X5T3_THATH</name>
<proteinExistence type="predicted"/>
<reference evidence="2 3" key="1">
    <citation type="submission" date="2020-06" db="EMBL/GenBank/DDBJ databases">
        <title>Transcriptomic and genomic resources for Thalictrum thalictroides and T. hernandezii: Facilitating candidate gene discovery in an emerging model plant lineage.</title>
        <authorList>
            <person name="Arias T."/>
            <person name="Riano-Pachon D.M."/>
            <person name="Di Stilio V.S."/>
        </authorList>
    </citation>
    <scope>NUCLEOTIDE SEQUENCE [LARGE SCALE GENOMIC DNA]</scope>
    <source>
        <strain evidence="3">cv. WT478/WT964</strain>
        <tissue evidence="2">Leaves</tissue>
    </source>
</reference>
<protein>
    <submittedName>
        <fullName evidence="2">Uncharacterized protein</fullName>
    </submittedName>
</protein>